<name>A0A9X1VJW5_9FLAO</name>
<dbReference type="RefSeq" id="WP_242177004.1">
    <property type="nucleotide sequence ID" value="NZ_JAKQYM010000001.1"/>
</dbReference>
<proteinExistence type="predicted"/>
<dbReference type="InterPro" id="IPR026341">
    <property type="entry name" value="T9SS_type_B"/>
</dbReference>
<dbReference type="Proteomes" id="UP001139369">
    <property type="component" value="Unassembled WGS sequence"/>
</dbReference>
<gene>
    <name evidence="2" type="ORF">MC378_01810</name>
</gene>
<keyword evidence="3" id="KW-1185">Reference proteome</keyword>
<evidence type="ECO:0000313" key="2">
    <source>
        <dbReference type="EMBL" id="MCI2227884.1"/>
    </source>
</evidence>
<dbReference type="Pfam" id="PF22352">
    <property type="entry name" value="K319L-like_PKD"/>
    <property type="match status" value="1"/>
</dbReference>
<dbReference type="EMBL" id="JAKQYM010000001">
    <property type="protein sequence ID" value="MCI2227884.1"/>
    <property type="molecule type" value="Genomic_DNA"/>
</dbReference>
<dbReference type="Pfam" id="PF13585">
    <property type="entry name" value="CHU_C"/>
    <property type="match status" value="1"/>
</dbReference>
<evidence type="ECO:0000256" key="1">
    <source>
        <dbReference type="SAM" id="SignalP"/>
    </source>
</evidence>
<dbReference type="NCBIfam" id="TIGR04131">
    <property type="entry name" value="Bac_Flav_CTERM"/>
    <property type="match status" value="1"/>
</dbReference>
<organism evidence="2 3">
    <name type="scientific">Polaribacter marinus</name>
    <dbReference type="NCBI Taxonomy" id="2916838"/>
    <lineage>
        <taxon>Bacteria</taxon>
        <taxon>Pseudomonadati</taxon>
        <taxon>Bacteroidota</taxon>
        <taxon>Flavobacteriia</taxon>
        <taxon>Flavobacteriales</taxon>
        <taxon>Flavobacteriaceae</taxon>
    </lineage>
</organism>
<comment type="caution">
    <text evidence="2">The sequence shown here is derived from an EMBL/GenBank/DDBJ whole genome shotgun (WGS) entry which is preliminary data.</text>
</comment>
<protein>
    <submittedName>
        <fullName evidence="2">T9SS type B sorting domain-containing protein</fullName>
    </submittedName>
</protein>
<reference evidence="2" key="1">
    <citation type="submission" date="2022-02" db="EMBL/GenBank/DDBJ databases">
        <title>Polaribacter sp. MSW13, isolated from seawater.</title>
        <authorList>
            <person name="Kristyanto S."/>
            <person name="Jung J."/>
            <person name="Jeon C.O."/>
        </authorList>
    </citation>
    <scope>NUCLEOTIDE SEQUENCE</scope>
    <source>
        <strain evidence="2">MSW13</strain>
    </source>
</reference>
<evidence type="ECO:0000313" key="3">
    <source>
        <dbReference type="Proteomes" id="UP001139369"/>
    </source>
</evidence>
<feature type="signal peptide" evidence="1">
    <location>
        <begin position="1"/>
        <end position="21"/>
    </location>
</feature>
<feature type="chain" id="PRO_5040843461" evidence="1">
    <location>
        <begin position="22"/>
        <end position="1346"/>
    </location>
</feature>
<dbReference type="Gene3D" id="2.60.40.10">
    <property type="entry name" value="Immunoglobulins"/>
    <property type="match status" value="1"/>
</dbReference>
<keyword evidence="1" id="KW-0732">Signal</keyword>
<accession>A0A9X1VJW5</accession>
<dbReference type="InterPro" id="IPR013783">
    <property type="entry name" value="Ig-like_fold"/>
</dbReference>
<sequence length="1346" mass="146397">MKFFKNIVPLLFFIFTISIFSQNGSPTCDGAEPACSDATGVKIFPNVTGVASQGDFGCLQDSPNGAWFFIKVDQTGELKFNIIQNTQFDTNGNPIGSPIDVDFVAWGPFDNPDSNCTTLANRCIGGNCPDNTADPNFYINDQDGTNIIDCSWSNQSEESFTIPNAEAGKYYVLLVTNWAPAGSPGTAGFIKLEQTNFGEAGAGITDCSIIVGELGEDQNVCKGTQVDLDGTPATGTVDTYEWQLDTGSGFTTIAGQTNATLEITNDISGIYKVIVTDTNGAIGQDEVEITFSEIPVANQPNDRSICDASGFHQFDLDTDITPQVLNGQSATEFEVLYFNSMAEATANVTGTELASPYTNATAFQGETIYARIQNKNNATCFDMTSFDILVSDIPVPVQPTEYRLCDDTASGSDIDNKSLFLLSTKDAEVLGTLDPLQYNVSYHTSLADAQTSSATNPIDKNNGYEVTNSQQVFVRVENVDNTNCNAISDDTAGSTFMSFQLIVDPLPVVNTAQLIQCHNNPDLTTTVNLKLANPNISTNHTNEVFRYFPTQADAIAESNEITGTDIETYPVTANGEAWVRVISSQNCYRIAKIEITVNFSADLNTLFPFNDTYTQCDDFLDADGNDTAANSDTDGISTFDFSDATNDIKALFPAASQPDLEVYYYETDADRDASINDINSEIANHRNNNDPTYAHNQTIYVKIVNKNNNGCAGTANIFLQVNSVPVANIPSNFEFCDDAISGSTTDGENIGINLRDKVSEILGVTQTEADYIVTFHTSLTDANDLSSNGIANDTDFRNSAPAGFTTGDVSEQEIFVRVQDRSANPTCYNANSASFKVIVNPLPVVTAITPLPFCDIPNATDADPRNRIAQNIDLTSKVPEILNGRTNHRVAFYTSSQNAINGGPEIVNTNNYENDPALTTFPADFNTDDPGSQTIFYKVIDQTGTQCESVFATFNLLIYPEPNIPVNISNYTDCDNTSDSFNDDDNGINGDISLKNKIPEILANYQPSEFNDFSVTFYTSLADAESGDTSLALNEDAYQNASNNETIYVRVENVKNTPIVCVNTNLSFNINIKPLPSFTVMGEEGIDDPQIICLNNLPLTLEAENPGAIYDYQWTDDTGNPLGNASTLNVTTGGKYIVTASDQSPDGCSRTRTIIVKESNIAVLEESFITIIDESNNIGSQDNISIYINTIDNDLGPGDYQFAIFNNDNNVRIPSIGFQDQPLFENLEGGIYTIIVNDKNGCAPDTTLLVSVIQFPKFFTPNGDGTNDTWLVKGANQTFYPNAKINIFNRFGKLVAQIPIDSQGWNGAYGGKILPSDDYWYDITLVPANTNKPTIHKKGNFSLLRK</sequence>